<dbReference type="PROSITE" id="PS00478">
    <property type="entry name" value="LIM_DOMAIN_1"/>
    <property type="match status" value="1"/>
</dbReference>
<keyword evidence="7" id="KW-0539">Nucleus</keyword>
<keyword evidence="2 8" id="KW-0479">Metal-binding</keyword>
<evidence type="ECO:0000313" key="10">
    <source>
        <dbReference type="Proteomes" id="UP000694867"/>
    </source>
</evidence>
<dbReference type="CDD" id="cd08368">
    <property type="entry name" value="LIM"/>
    <property type="match status" value="1"/>
</dbReference>
<dbReference type="GO" id="GO:0030182">
    <property type="term" value="P:neuron differentiation"/>
    <property type="evidence" value="ECO:0007669"/>
    <property type="project" value="TreeGrafter"/>
</dbReference>
<dbReference type="Gene3D" id="2.10.110.10">
    <property type="entry name" value="Cysteine Rich Protein"/>
    <property type="match status" value="2"/>
</dbReference>
<dbReference type="SMART" id="SM00132">
    <property type="entry name" value="LIM"/>
    <property type="match status" value="2"/>
</dbReference>
<evidence type="ECO:0000256" key="1">
    <source>
        <dbReference type="ARBA" id="ARBA00004123"/>
    </source>
</evidence>
<dbReference type="GO" id="GO:0000977">
    <property type="term" value="F:RNA polymerase II transcription regulatory region sequence-specific DNA binding"/>
    <property type="evidence" value="ECO:0007669"/>
    <property type="project" value="TreeGrafter"/>
</dbReference>
<evidence type="ECO:0000256" key="8">
    <source>
        <dbReference type="PROSITE-ProRule" id="PRU00125"/>
    </source>
</evidence>
<dbReference type="PANTHER" id="PTHR24208">
    <property type="entry name" value="LIM/HOMEOBOX PROTEIN LHX"/>
    <property type="match status" value="1"/>
</dbReference>
<dbReference type="GO" id="GO:0000981">
    <property type="term" value="F:DNA-binding transcription factor activity, RNA polymerase II-specific"/>
    <property type="evidence" value="ECO:0007669"/>
    <property type="project" value="TreeGrafter"/>
</dbReference>
<evidence type="ECO:0000256" key="4">
    <source>
        <dbReference type="ARBA" id="ARBA00023038"/>
    </source>
</evidence>
<dbReference type="GO" id="GO:0005634">
    <property type="term" value="C:nucleus"/>
    <property type="evidence" value="ECO:0007669"/>
    <property type="project" value="UniProtKB-SubCell"/>
</dbReference>
<dbReference type="InterPro" id="IPR050453">
    <property type="entry name" value="LIM_Homeobox_TF"/>
</dbReference>
<sequence>MSGSASSGYSEQGKPLESCARDAGLDSPRFESTGAIGCPFPCSSCGKEISERFIMKVVGKFWHQDCLKCSVCGCRLTTSLFEKHGAFFCREDYLRKFGVDNQCSGCFEAIQASELVMRSSSHVYHVRCFCCFHCRKGLNTGDRYVISGNRLLCEADYEGMLLSSRLSYYFSSYEPSGMDKHPRSNPAASY</sequence>
<dbReference type="InterPro" id="IPR001781">
    <property type="entry name" value="Znf_LIM"/>
</dbReference>
<organism evidence="10 11">
    <name type="scientific">Galendromus occidentalis</name>
    <name type="common">western predatory mite</name>
    <dbReference type="NCBI Taxonomy" id="34638"/>
    <lineage>
        <taxon>Eukaryota</taxon>
        <taxon>Metazoa</taxon>
        <taxon>Ecdysozoa</taxon>
        <taxon>Arthropoda</taxon>
        <taxon>Chelicerata</taxon>
        <taxon>Arachnida</taxon>
        <taxon>Acari</taxon>
        <taxon>Parasitiformes</taxon>
        <taxon>Mesostigmata</taxon>
        <taxon>Gamasina</taxon>
        <taxon>Phytoseioidea</taxon>
        <taxon>Phytoseiidae</taxon>
        <taxon>Typhlodrominae</taxon>
        <taxon>Galendromus</taxon>
    </lineage>
</organism>
<keyword evidence="5" id="KW-0238">DNA-binding</keyword>
<dbReference type="AlphaFoldDB" id="A0AAJ6VZW5"/>
<comment type="subcellular location">
    <subcellularLocation>
        <location evidence="1">Nucleus</location>
    </subcellularLocation>
</comment>
<accession>A0AAJ6VZW5</accession>
<evidence type="ECO:0000256" key="6">
    <source>
        <dbReference type="ARBA" id="ARBA00023155"/>
    </source>
</evidence>
<keyword evidence="4 8" id="KW-0440">LIM domain</keyword>
<reference evidence="11" key="1">
    <citation type="submission" date="2025-08" db="UniProtKB">
        <authorList>
            <consortium name="RefSeq"/>
        </authorList>
    </citation>
    <scope>IDENTIFICATION</scope>
</reference>
<feature type="domain" description="LIM zinc-binding" evidence="9">
    <location>
        <begin position="40"/>
        <end position="99"/>
    </location>
</feature>
<evidence type="ECO:0000256" key="7">
    <source>
        <dbReference type="ARBA" id="ARBA00023242"/>
    </source>
</evidence>
<gene>
    <name evidence="11" type="primary">LOC100909037</name>
</gene>
<evidence type="ECO:0000259" key="9">
    <source>
        <dbReference type="PROSITE" id="PS50023"/>
    </source>
</evidence>
<dbReference type="Pfam" id="PF00412">
    <property type="entry name" value="LIM"/>
    <property type="match status" value="2"/>
</dbReference>
<evidence type="ECO:0000256" key="5">
    <source>
        <dbReference type="ARBA" id="ARBA00023125"/>
    </source>
</evidence>
<evidence type="ECO:0000313" key="11">
    <source>
        <dbReference type="RefSeq" id="XP_003747908.2"/>
    </source>
</evidence>
<dbReference type="GeneID" id="100909037"/>
<dbReference type="GO" id="GO:0046872">
    <property type="term" value="F:metal ion binding"/>
    <property type="evidence" value="ECO:0007669"/>
    <property type="project" value="UniProtKB-KW"/>
</dbReference>
<protein>
    <submittedName>
        <fullName evidence="11">LIM domain only protein 3-like</fullName>
    </submittedName>
</protein>
<dbReference type="PROSITE" id="PS50023">
    <property type="entry name" value="LIM_DOMAIN_2"/>
    <property type="match status" value="2"/>
</dbReference>
<dbReference type="Proteomes" id="UP000694867">
    <property type="component" value="Unplaced"/>
</dbReference>
<dbReference type="KEGG" id="goe:100909037"/>
<feature type="domain" description="LIM zinc-binding" evidence="9">
    <location>
        <begin position="101"/>
        <end position="163"/>
    </location>
</feature>
<keyword evidence="6" id="KW-0371">Homeobox</keyword>
<keyword evidence="10" id="KW-1185">Reference proteome</keyword>
<keyword evidence="3 8" id="KW-0862">Zinc</keyword>
<name>A0AAJ6VZW5_9ACAR</name>
<dbReference type="RefSeq" id="XP_003747908.2">
    <property type="nucleotide sequence ID" value="XM_003747860.2"/>
</dbReference>
<evidence type="ECO:0000256" key="3">
    <source>
        <dbReference type="ARBA" id="ARBA00022833"/>
    </source>
</evidence>
<proteinExistence type="predicted"/>
<dbReference type="SUPFAM" id="SSF57716">
    <property type="entry name" value="Glucocorticoid receptor-like (DNA-binding domain)"/>
    <property type="match status" value="2"/>
</dbReference>
<dbReference type="PANTHER" id="PTHR24208:SF166">
    <property type="entry name" value="LIM HOMEOBOX TRANSCRIPTION FACTOR 1 ALPHA, ISOFORM B"/>
    <property type="match status" value="1"/>
</dbReference>
<evidence type="ECO:0000256" key="2">
    <source>
        <dbReference type="ARBA" id="ARBA00022723"/>
    </source>
</evidence>